<keyword evidence="5 7" id="KW-0472">Membrane</keyword>
<dbReference type="InterPro" id="IPR023845">
    <property type="entry name" value="DUF3817_TM"/>
</dbReference>
<evidence type="ECO:0000256" key="1">
    <source>
        <dbReference type="ARBA" id="ARBA00004651"/>
    </source>
</evidence>
<organism evidence="9">
    <name type="scientific">Tuwongella immobilis</name>
    <dbReference type="NCBI Taxonomy" id="692036"/>
    <lineage>
        <taxon>Bacteria</taxon>
        <taxon>Pseudomonadati</taxon>
        <taxon>Planctomycetota</taxon>
        <taxon>Planctomycetia</taxon>
        <taxon>Gemmatales</taxon>
        <taxon>Gemmataceae</taxon>
        <taxon>Tuwongella</taxon>
    </lineage>
</organism>
<dbReference type="GO" id="GO:0005886">
    <property type="term" value="C:plasma membrane"/>
    <property type="evidence" value="ECO:0007669"/>
    <property type="project" value="UniProtKB-SubCell"/>
</dbReference>
<sequence length="124" mass="13918">MIRNWLRWTRQIGKVEGISYLLLLGVAMPLKYLADWPYAVKVVGLAHGILFIAYWGVAAEAARRNQLPRKEFWRVAVASLIPFGPWWVDGKLLEWERSITPTDSQTNDAASLGNPSPPESTGTP</sequence>
<dbReference type="EMBL" id="LR593887">
    <property type="protein sequence ID" value="VTS00786.1"/>
    <property type="molecule type" value="Genomic_DNA"/>
</dbReference>
<dbReference type="KEGG" id="tim:GMBLW1_17270"/>
<feature type="domain" description="DUF3817" evidence="8">
    <location>
        <begin position="6"/>
        <end position="92"/>
    </location>
</feature>
<gene>
    <name evidence="9" type="ORF">GMBLW1_17270</name>
</gene>
<reference evidence="9" key="1">
    <citation type="submission" date="2019-04" db="EMBL/GenBank/DDBJ databases">
        <authorList>
            <consortium name="Science for Life Laboratories"/>
        </authorList>
    </citation>
    <scope>NUCLEOTIDE SEQUENCE</scope>
    <source>
        <strain evidence="9">MBLW1</strain>
    </source>
</reference>
<dbReference type="AlphaFoldDB" id="A0A6C2YM81"/>
<dbReference type="InParanoid" id="A0A6C2YM81"/>
<dbReference type="Pfam" id="PF12823">
    <property type="entry name" value="DUF3817"/>
    <property type="match status" value="1"/>
</dbReference>
<keyword evidence="4 7" id="KW-1133">Transmembrane helix</keyword>
<evidence type="ECO:0000256" key="3">
    <source>
        <dbReference type="ARBA" id="ARBA00022692"/>
    </source>
</evidence>
<proteinExistence type="predicted"/>
<feature type="transmembrane region" description="Helical" evidence="7">
    <location>
        <begin position="12"/>
        <end position="32"/>
    </location>
</feature>
<evidence type="ECO:0000256" key="2">
    <source>
        <dbReference type="ARBA" id="ARBA00022475"/>
    </source>
</evidence>
<keyword evidence="3 7" id="KW-0812">Transmembrane</keyword>
<evidence type="ECO:0000256" key="6">
    <source>
        <dbReference type="SAM" id="MobiDB-lite"/>
    </source>
</evidence>
<keyword evidence="2" id="KW-1003">Cell membrane</keyword>
<feature type="region of interest" description="Disordered" evidence="6">
    <location>
        <begin position="101"/>
        <end position="124"/>
    </location>
</feature>
<evidence type="ECO:0000313" key="10">
    <source>
        <dbReference type="Proteomes" id="UP000464378"/>
    </source>
</evidence>
<comment type="subcellular location">
    <subcellularLocation>
        <location evidence="1">Cell membrane</location>
        <topology evidence="1">Multi-pass membrane protein</topology>
    </subcellularLocation>
</comment>
<dbReference type="EMBL" id="LR586016">
    <property type="protein sequence ID" value="VIP02233.1"/>
    <property type="molecule type" value="Genomic_DNA"/>
</dbReference>
<evidence type="ECO:0000256" key="5">
    <source>
        <dbReference type="ARBA" id="ARBA00023136"/>
    </source>
</evidence>
<dbReference type="NCBIfam" id="TIGR03954">
    <property type="entry name" value="integ_memb_HG"/>
    <property type="match status" value="1"/>
</dbReference>
<evidence type="ECO:0000259" key="8">
    <source>
        <dbReference type="Pfam" id="PF12823"/>
    </source>
</evidence>
<accession>A0A6C2YM81</accession>
<dbReference type="PANTHER" id="PTHR40077">
    <property type="entry name" value="MEMBRANE PROTEIN-RELATED"/>
    <property type="match status" value="1"/>
</dbReference>
<name>A0A6C2YM81_9BACT</name>
<evidence type="ECO:0000313" key="9">
    <source>
        <dbReference type="EMBL" id="VIP02233.1"/>
    </source>
</evidence>
<dbReference type="Proteomes" id="UP000464378">
    <property type="component" value="Chromosome"/>
</dbReference>
<protein>
    <recommendedName>
        <fullName evidence="8">DUF3817 domain-containing protein</fullName>
    </recommendedName>
</protein>
<evidence type="ECO:0000256" key="7">
    <source>
        <dbReference type="SAM" id="Phobius"/>
    </source>
</evidence>
<dbReference type="PANTHER" id="PTHR40077:SF1">
    <property type="entry name" value="MEMBRANE PROTEIN"/>
    <property type="match status" value="1"/>
</dbReference>
<feature type="transmembrane region" description="Helical" evidence="7">
    <location>
        <begin position="38"/>
        <end position="59"/>
    </location>
</feature>
<evidence type="ECO:0000256" key="4">
    <source>
        <dbReference type="ARBA" id="ARBA00022989"/>
    </source>
</evidence>
<keyword evidence="10" id="KW-1185">Reference proteome</keyword>